<dbReference type="EMBL" id="SOZE01000015">
    <property type="protein sequence ID" value="TFF36493.1"/>
    <property type="molecule type" value="Genomic_DNA"/>
</dbReference>
<evidence type="ECO:0000313" key="7">
    <source>
        <dbReference type="Proteomes" id="UP000297540"/>
    </source>
</evidence>
<dbReference type="GO" id="GO:0020037">
    <property type="term" value="F:heme binding"/>
    <property type="evidence" value="ECO:0007669"/>
    <property type="project" value="InterPro"/>
</dbReference>
<dbReference type="Gene3D" id="1.10.490.10">
    <property type="entry name" value="Globins"/>
    <property type="match status" value="1"/>
</dbReference>
<keyword evidence="7" id="KW-1185">Reference proteome</keyword>
<dbReference type="InterPro" id="IPR012292">
    <property type="entry name" value="Globin/Proto"/>
</dbReference>
<feature type="binding site" description="distal binding residue" evidence="5">
    <location>
        <position position="48"/>
    </location>
    <ligand>
        <name>heme</name>
        <dbReference type="ChEBI" id="CHEBI:30413"/>
    </ligand>
    <ligandPart>
        <name>Fe</name>
        <dbReference type="ChEBI" id="CHEBI:18248"/>
    </ligandPart>
</feature>
<keyword evidence="1" id="KW-0813">Transport</keyword>
<dbReference type="GO" id="GO:0019825">
    <property type="term" value="F:oxygen binding"/>
    <property type="evidence" value="ECO:0007669"/>
    <property type="project" value="InterPro"/>
</dbReference>
<comment type="caution">
    <text evidence="6">The sequence shown here is derived from an EMBL/GenBank/DDBJ whole genome shotgun (WGS) entry which is preliminary data.</text>
</comment>
<dbReference type="Pfam" id="PF01152">
    <property type="entry name" value="Bac_globin"/>
    <property type="match status" value="1"/>
</dbReference>
<evidence type="ECO:0000313" key="6">
    <source>
        <dbReference type="EMBL" id="TFF36493.1"/>
    </source>
</evidence>
<reference evidence="6 7" key="1">
    <citation type="journal article" date="2017" name="Int. J. Syst. Evol. Microbiol.">
        <title>Mucilaginibacterpsychrotolerans sp. nov., isolated from peatlands.</title>
        <authorList>
            <person name="Deng Y."/>
            <person name="Shen L."/>
            <person name="Xu B."/>
            <person name="Liu Y."/>
            <person name="Gu Z."/>
            <person name="Liu H."/>
            <person name="Zhou Y."/>
        </authorList>
    </citation>
    <scope>NUCLEOTIDE SEQUENCE [LARGE SCALE GENOMIC DNA]</scope>
    <source>
        <strain evidence="6 7">NH7-4</strain>
    </source>
</reference>
<evidence type="ECO:0000256" key="4">
    <source>
        <dbReference type="ARBA" id="ARBA00023004"/>
    </source>
</evidence>
<evidence type="ECO:0000256" key="5">
    <source>
        <dbReference type="PIRSR" id="PIRSR601486-1"/>
    </source>
</evidence>
<dbReference type="CDD" id="cd14775">
    <property type="entry name" value="TrHb2_O-like"/>
    <property type="match status" value="1"/>
</dbReference>
<sequence length="159" mass="17808">MKNIPTLYSWVGGNDALEKLTEIFYDKVLHDDLLQHVFKNMSAAHTKHVAHFIAEVFGGPELYTQGDDGSHAKMVAHHVGKLLTEAQRQRWIALLLQSVDELGIADDPEFRSALVAYLEWGSRIAVINSKLTDNPLQHDAPMPKWGWGVPGGPYIPKEQ</sequence>
<dbReference type="Proteomes" id="UP000297540">
    <property type="component" value="Unassembled WGS sequence"/>
</dbReference>
<evidence type="ECO:0000256" key="3">
    <source>
        <dbReference type="ARBA" id="ARBA00022723"/>
    </source>
</evidence>
<gene>
    <name evidence="6" type="ORF">E2R66_15150</name>
</gene>
<proteinExistence type="predicted"/>
<dbReference type="RefSeq" id="WP_133234147.1">
    <property type="nucleotide sequence ID" value="NZ_SOZE01000015.1"/>
</dbReference>
<dbReference type="OrthoDB" id="25954at2"/>
<accession>A0A4Y8SBJ0</accession>
<dbReference type="InterPro" id="IPR009050">
    <property type="entry name" value="Globin-like_sf"/>
</dbReference>
<keyword evidence="2 5" id="KW-0349">Heme</keyword>
<dbReference type="InterPro" id="IPR001486">
    <property type="entry name" value="Hemoglobin_trunc"/>
</dbReference>
<keyword evidence="4 5" id="KW-0408">Iron</keyword>
<dbReference type="SUPFAM" id="SSF46458">
    <property type="entry name" value="Globin-like"/>
    <property type="match status" value="1"/>
</dbReference>
<dbReference type="AlphaFoldDB" id="A0A4Y8SBJ0"/>
<organism evidence="6 7">
    <name type="scientific">Mucilaginibacter psychrotolerans</name>
    <dbReference type="NCBI Taxonomy" id="1524096"/>
    <lineage>
        <taxon>Bacteria</taxon>
        <taxon>Pseudomonadati</taxon>
        <taxon>Bacteroidota</taxon>
        <taxon>Sphingobacteriia</taxon>
        <taxon>Sphingobacteriales</taxon>
        <taxon>Sphingobacteriaceae</taxon>
        <taxon>Mucilaginibacter</taxon>
    </lineage>
</organism>
<keyword evidence="3 5" id="KW-0479">Metal-binding</keyword>
<evidence type="ECO:0000256" key="2">
    <source>
        <dbReference type="ARBA" id="ARBA00022617"/>
    </source>
</evidence>
<name>A0A4Y8SBJ0_9SPHI</name>
<dbReference type="GO" id="GO:0046872">
    <property type="term" value="F:metal ion binding"/>
    <property type="evidence" value="ECO:0007669"/>
    <property type="project" value="UniProtKB-KW"/>
</dbReference>
<protein>
    <submittedName>
        <fullName evidence="6">Globin</fullName>
    </submittedName>
</protein>
<evidence type="ECO:0000256" key="1">
    <source>
        <dbReference type="ARBA" id="ARBA00022448"/>
    </source>
</evidence>